<dbReference type="Gene3D" id="3.30.70.100">
    <property type="match status" value="1"/>
</dbReference>
<dbReference type="InterPro" id="IPR013097">
    <property type="entry name" value="Dabb"/>
</dbReference>
<keyword evidence="4" id="KW-1185">Reference proteome</keyword>
<dbReference type="PROSITE" id="PS51502">
    <property type="entry name" value="S_R_A_B_BARREL"/>
    <property type="match status" value="1"/>
</dbReference>
<dbReference type="SUPFAM" id="SSF54909">
    <property type="entry name" value="Dimeric alpha+beta barrel"/>
    <property type="match status" value="1"/>
</dbReference>
<protein>
    <recommendedName>
        <fullName evidence="2">Stress-response A/B barrel domain-containing protein</fullName>
    </recommendedName>
</protein>
<feature type="domain" description="Stress-response A/B barrel" evidence="2">
    <location>
        <begin position="2"/>
        <end position="92"/>
    </location>
</feature>
<comment type="caution">
    <text evidence="3">The sequence shown here is derived from an EMBL/GenBank/DDBJ whole genome shotgun (WGS) entry which is preliminary data.</text>
</comment>
<evidence type="ECO:0000313" key="4">
    <source>
        <dbReference type="Proteomes" id="UP000004947"/>
    </source>
</evidence>
<dbReference type="Pfam" id="PF07876">
    <property type="entry name" value="Dabb"/>
    <property type="match status" value="1"/>
</dbReference>
<dbReference type="eggNOG" id="ENOG5032U0B">
    <property type="taxonomic scope" value="Bacteria"/>
</dbReference>
<dbReference type="AlphaFoldDB" id="A6DJ09"/>
<dbReference type="InterPro" id="IPR044662">
    <property type="entry name" value="HS1/DABB1-like"/>
</dbReference>
<dbReference type="PANTHER" id="PTHR33178">
    <property type="match status" value="1"/>
</dbReference>
<sequence length="96" mass="11379">MINHGVVFTLKSDSVLSLEAFLTEALKLKKIDGLMDFQIVRETSPKNKFEFGLFMKFKNPKTYQYYNNHPDHVSFVQNIWIPNVEDFMEIDYEKIL</sequence>
<dbReference type="Proteomes" id="UP000004947">
    <property type="component" value="Unassembled WGS sequence"/>
</dbReference>
<reference evidence="3 4" key="1">
    <citation type="journal article" date="2010" name="J. Bacteriol.">
        <title>Genome sequence of Lentisphaera araneosa HTCC2155T, the type species of the order Lentisphaerales in the phylum Lentisphaerae.</title>
        <authorList>
            <person name="Thrash J.C."/>
            <person name="Cho J.C."/>
            <person name="Vergin K.L."/>
            <person name="Morris R.M."/>
            <person name="Giovannoni S.J."/>
        </authorList>
    </citation>
    <scope>NUCLEOTIDE SEQUENCE [LARGE SCALE GENOMIC DNA]</scope>
    <source>
        <strain evidence="3 4">HTCC2155</strain>
    </source>
</reference>
<proteinExistence type="predicted"/>
<evidence type="ECO:0000256" key="1">
    <source>
        <dbReference type="ARBA" id="ARBA00011738"/>
    </source>
</evidence>
<accession>A6DJ09</accession>
<evidence type="ECO:0000259" key="2">
    <source>
        <dbReference type="PROSITE" id="PS51502"/>
    </source>
</evidence>
<dbReference type="RefSeq" id="WP_007277885.1">
    <property type="nucleotide sequence ID" value="NZ_ABCK01000005.1"/>
</dbReference>
<dbReference type="EMBL" id="ABCK01000005">
    <property type="protein sequence ID" value="EDM28445.1"/>
    <property type="molecule type" value="Genomic_DNA"/>
</dbReference>
<organism evidence="3 4">
    <name type="scientific">Lentisphaera araneosa HTCC2155</name>
    <dbReference type="NCBI Taxonomy" id="313628"/>
    <lineage>
        <taxon>Bacteria</taxon>
        <taxon>Pseudomonadati</taxon>
        <taxon>Lentisphaerota</taxon>
        <taxon>Lentisphaeria</taxon>
        <taxon>Lentisphaerales</taxon>
        <taxon>Lentisphaeraceae</taxon>
        <taxon>Lentisphaera</taxon>
    </lineage>
</organism>
<evidence type="ECO:0000313" key="3">
    <source>
        <dbReference type="EMBL" id="EDM28445.1"/>
    </source>
</evidence>
<dbReference type="OrthoDB" id="9808130at2"/>
<gene>
    <name evidence="3" type="ORF">LNTAR_11031</name>
</gene>
<dbReference type="SMART" id="SM00886">
    <property type="entry name" value="Dabb"/>
    <property type="match status" value="1"/>
</dbReference>
<dbReference type="InterPro" id="IPR011008">
    <property type="entry name" value="Dimeric_a/b-barrel"/>
</dbReference>
<comment type="subunit">
    <text evidence="1">Homodimer.</text>
</comment>
<dbReference type="PANTHER" id="PTHR33178:SF10">
    <property type="entry name" value="STRESS-RESPONSE A_B BARREL DOMAIN-CONTAINING PROTEIN"/>
    <property type="match status" value="1"/>
</dbReference>
<name>A6DJ09_9BACT</name>
<dbReference type="STRING" id="313628.LNTAR_11031"/>